<dbReference type="PANTHER" id="PTHR46508">
    <property type="entry name" value="PHD FINGER FAMILY PROTEIN"/>
    <property type="match status" value="1"/>
</dbReference>
<name>A0A392RES8_9FABA</name>
<feature type="domain" description="Tify" evidence="3">
    <location>
        <begin position="34"/>
        <end position="74"/>
    </location>
</feature>
<protein>
    <submittedName>
        <fullName evidence="4">RING/FYVE/PHD zinc finger protein</fullName>
    </submittedName>
</protein>
<accession>A0A392RES8</accession>
<dbReference type="AlphaFoldDB" id="A0A392RES8"/>
<dbReference type="GO" id="GO:0005634">
    <property type="term" value="C:nucleus"/>
    <property type="evidence" value="ECO:0007669"/>
    <property type="project" value="UniProtKB-SubCell"/>
</dbReference>
<sequence length="88" mass="9840">ERTLLSWLIENGVISLNDVIQYRNPKDNSVTKDGKITKDGIVCKCCGKVLTLSEFKTHAGFTLSRPCLNLFMKSEMMTRAGCVVREVS</sequence>
<dbReference type="Proteomes" id="UP000265520">
    <property type="component" value="Unassembled WGS sequence"/>
</dbReference>
<comment type="caution">
    <text evidence="4">The sequence shown here is derived from an EMBL/GenBank/DDBJ whole genome shotgun (WGS) entry which is preliminary data.</text>
</comment>
<keyword evidence="2" id="KW-0539">Nucleus</keyword>
<evidence type="ECO:0000256" key="2">
    <source>
        <dbReference type="ARBA" id="ARBA00023242"/>
    </source>
</evidence>
<reference evidence="4 5" key="1">
    <citation type="journal article" date="2018" name="Front. Plant Sci.">
        <title>Red Clover (Trifolium pratense) and Zigzag Clover (T. medium) - A Picture of Genomic Similarities and Differences.</title>
        <authorList>
            <person name="Dluhosova J."/>
            <person name="Istvanek J."/>
            <person name="Nedelnik J."/>
            <person name="Repkova J."/>
        </authorList>
    </citation>
    <scope>NUCLEOTIDE SEQUENCE [LARGE SCALE GENOMIC DNA]</scope>
    <source>
        <strain evidence="5">cv. 10/8</strain>
        <tissue evidence="4">Leaf</tissue>
    </source>
</reference>
<evidence type="ECO:0000313" key="4">
    <source>
        <dbReference type="EMBL" id="MCI35133.1"/>
    </source>
</evidence>
<evidence type="ECO:0000313" key="5">
    <source>
        <dbReference type="Proteomes" id="UP000265520"/>
    </source>
</evidence>
<organism evidence="4 5">
    <name type="scientific">Trifolium medium</name>
    <dbReference type="NCBI Taxonomy" id="97028"/>
    <lineage>
        <taxon>Eukaryota</taxon>
        <taxon>Viridiplantae</taxon>
        <taxon>Streptophyta</taxon>
        <taxon>Embryophyta</taxon>
        <taxon>Tracheophyta</taxon>
        <taxon>Spermatophyta</taxon>
        <taxon>Magnoliopsida</taxon>
        <taxon>eudicotyledons</taxon>
        <taxon>Gunneridae</taxon>
        <taxon>Pentapetalae</taxon>
        <taxon>rosids</taxon>
        <taxon>fabids</taxon>
        <taxon>Fabales</taxon>
        <taxon>Fabaceae</taxon>
        <taxon>Papilionoideae</taxon>
        <taxon>50 kb inversion clade</taxon>
        <taxon>NPAAA clade</taxon>
        <taxon>Hologalegina</taxon>
        <taxon>IRL clade</taxon>
        <taxon>Trifolieae</taxon>
        <taxon>Trifolium</taxon>
    </lineage>
</organism>
<dbReference type="PANTHER" id="PTHR46508:SF2">
    <property type="entry name" value="INCREASED DNA METHYLATION 1"/>
    <property type="match status" value="1"/>
</dbReference>
<dbReference type="EMBL" id="LXQA010220562">
    <property type="protein sequence ID" value="MCI35133.1"/>
    <property type="molecule type" value="Genomic_DNA"/>
</dbReference>
<evidence type="ECO:0000259" key="3">
    <source>
        <dbReference type="Pfam" id="PF16135"/>
    </source>
</evidence>
<feature type="non-terminal residue" evidence="4">
    <location>
        <position position="1"/>
    </location>
</feature>
<evidence type="ECO:0000256" key="1">
    <source>
        <dbReference type="ARBA" id="ARBA00004123"/>
    </source>
</evidence>
<dbReference type="InterPro" id="IPR032308">
    <property type="entry name" value="TDBD"/>
</dbReference>
<keyword evidence="5" id="KW-1185">Reference proteome</keyword>
<comment type="subcellular location">
    <subcellularLocation>
        <location evidence="1">Nucleus</location>
    </subcellularLocation>
</comment>
<dbReference type="Pfam" id="PF16135">
    <property type="entry name" value="TDBD"/>
    <property type="match status" value="1"/>
</dbReference>
<proteinExistence type="predicted"/>